<dbReference type="GO" id="GO:0010494">
    <property type="term" value="C:cytoplasmic stress granule"/>
    <property type="evidence" value="ECO:0007669"/>
    <property type="project" value="TreeGrafter"/>
</dbReference>
<dbReference type="GO" id="GO:0003729">
    <property type="term" value="F:mRNA binding"/>
    <property type="evidence" value="ECO:0007669"/>
    <property type="project" value="TreeGrafter"/>
</dbReference>
<dbReference type="Gene3D" id="3.30.70.330">
    <property type="match status" value="4"/>
</dbReference>
<dbReference type="Pfam" id="PF00076">
    <property type="entry name" value="RRM_1"/>
    <property type="match status" value="2"/>
</dbReference>
<feature type="region of interest" description="Disordered" evidence="4">
    <location>
        <begin position="559"/>
        <end position="620"/>
    </location>
</feature>
<dbReference type="PANTHER" id="PTHR14089:SF8">
    <property type="entry name" value="RNA-BINDING PROTEIN MRN1"/>
    <property type="match status" value="1"/>
</dbReference>
<evidence type="ECO:0000256" key="3">
    <source>
        <dbReference type="PROSITE-ProRule" id="PRU00176"/>
    </source>
</evidence>
<feature type="domain" description="RRM" evidence="5">
    <location>
        <begin position="234"/>
        <end position="304"/>
    </location>
</feature>
<dbReference type="FunFam" id="3.30.70.330:FF:000400">
    <property type="entry name" value="Negative regulator of differentiation 1"/>
    <property type="match status" value="1"/>
</dbReference>
<comment type="caution">
    <text evidence="6">The sequence shown here is derived from an EMBL/GenBank/DDBJ whole genome shotgun (WGS) entry which is preliminary data.</text>
</comment>
<accession>A0A9N8YS04</accession>
<dbReference type="PROSITE" id="PS50102">
    <property type="entry name" value="RRM"/>
    <property type="match status" value="4"/>
</dbReference>
<feature type="compositionally biased region" description="Low complexity" evidence="4">
    <location>
        <begin position="367"/>
        <end position="387"/>
    </location>
</feature>
<dbReference type="SMART" id="SM00360">
    <property type="entry name" value="RRM"/>
    <property type="match status" value="4"/>
</dbReference>
<keyword evidence="7" id="KW-1185">Reference proteome</keyword>
<keyword evidence="1" id="KW-0677">Repeat</keyword>
<evidence type="ECO:0000256" key="2">
    <source>
        <dbReference type="ARBA" id="ARBA00022884"/>
    </source>
</evidence>
<evidence type="ECO:0000313" key="7">
    <source>
        <dbReference type="Proteomes" id="UP000789508"/>
    </source>
</evidence>
<organism evidence="6 7">
    <name type="scientific">Ambispora leptoticha</name>
    <dbReference type="NCBI Taxonomy" id="144679"/>
    <lineage>
        <taxon>Eukaryota</taxon>
        <taxon>Fungi</taxon>
        <taxon>Fungi incertae sedis</taxon>
        <taxon>Mucoromycota</taxon>
        <taxon>Glomeromycotina</taxon>
        <taxon>Glomeromycetes</taxon>
        <taxon>Archaeosporales</taxon>
        <taxon>Ambisporaceae</taxon>
        <taxon>Ambispora</taxon>
    </lineage>
</organism>
<proteinExistence type="predicted"/>
<feature type="domain" description="RRM" evidence="5">
    <location>
        <begin position="392"/>
        <end position="465"/>
    </location>
</feature>
<feature type="domain" description="RRM" evidence="5">
    <location>
        <begin position="484"/>
        <end position="555"/>
    </location>
</feature>
<dbReference type="GO" id="GO:0010468">
    <property type="term" value="P:regulation of gene expression"/>
    <property type="evidence" value="ECO:0007669"/>
    <property type="project" value="UniProtKB-ARBA"/>
</dbReference>
<dbReference type="InterPro" id="IPR000504">
    <property type="entry name" value="RRM_dom"/>
</dbReference>
<evidence type="ECO:0000313" key="6">
    <source>
        <dbReference type="EMBL" id="CAG8443539.1"/>
    </source>
</evidence>
<gene>
    <name evidence="6" type="ORF">ALEPTO_LOCUS501</name>
</gene>
<dbReference type="InterPro" id="IPR039171">
    <property type="entry name" value="Cwc2/Slt11"/>
</dbReference>
<evidence type="ECO:0000256" key="1">
    <source>
        <dbReference type="ARBA" id="ARBA00022737"/>
    </source>
</evidence>
<feature type="compositionally biased region" description="Low complexity" evidence="4">
    <location>
        <begin position="565"/>
        <end position="576"/>
    </location>
</feature>
<dbReference type="OrthoDB" id="6407164at2759"/>
<feature type="compositionally biased region" description="Acidic residues" evidence="4">
    <location>
        <begin position="595"/>
        <end position="620"/>
    </location>
</feature>
<sequence>MKRSSDYGNQHENIKKPRFGQSYNSYALANSGMRSELGQATASGDLYSHQFPPVGPSAMMMAANHSYTQSAAGFHPAQSGFAGMGGYHQGASQYAAGMSQYNPGVSNMVPQFSGAFSSAQFPSAYPQAAAAAALSSVTNSTGRTVYLGNIPTDVPADEILNQVKVGPIESVRILPEKNCAFISFMDGTAAAAFYHDASTRKLMIHGQELKVGWGKPSPVPPNVQVAVSTQNASRNVYLGNLDDSITEQVLRDDLGKFGTIETVKIVREKNIGFVHFLTITSAIKAVQTLPQESKYANKKVNYGKDRCAVRPTSGNGTTSQFTFTPSGTIGFQTFGNAGAMGFAAFDPYQVVAAAASTHLENGSELRSPTSPLFSSASSAAGSTTSGSQVGNRTIYLGNIHQDTTCEEICNVIRGGILHQIRYMADKHIAFVTFVDPTAANNFMFLAQHQGVVIKNRRLKVGWGKNSGPLPGNIQLAVNTQNASRNVYVGSLDDSITEEKLRRDFSEFGEIELVNILKEKSCGFVNFTSIVYAIKAIEGIKAKEEYRKFRINYGKDRCGNAPRGLTSSGSTGSASKTSKGRNTGESDARILHQGDTEESEIENVEATDDVNEIDDDFANLE</sequence>
<dbReference type="Proteomes" id="UP000789508">
    <property type="component" value="Unassembled WGS sequence"/>
</dbReference>
<dbReference type="FunFam" id="3.30.70.330:FF:000120">
    <property type="entry name" value="Negative regulator of differentiation 1"/>
    <property type="match status" value="2"/>
</dbReference>
<reference evidence="6" key="1">
    <citation type="submission" date="2021-06" db="EMBL/GenBank/DDBJ databases">
        <authorList>
            <person name="Kallberg Y."/>
            <person name="Tangrot J."/>
            <person name="Rosling A."/>
        </authorList>
    </citation>
    <scope>NUCLEOTIDE SEQUENCE</scope>
    <source>
        <strain evidence="6">FL130A</strain>
    </source>
</reference>
<dbReference type="AlphaFoldDB" id="A0A9N8YS04"/>
<feature type="region of interest" description="Disordered" evidence="4">
    <location>
        <begin position="362"/>
        <end position="387"/>
    </location>
</feature>
<dbReference type="SUPFAM" id="SSF54928">
    <property type="entry name" value="RNA-binding domain, RBD"/>
    <property type="match status" value="2"/>
</dbReference>
<keyword evidence="2 3" id="KW-0694">RNA-binding</keyword>
<protein>
    <submittedName>
        <fullName evidence="6">3673_t:CDS:1</fullName>
    </submittedName>
</protein>
<evidence type="ECO:0000259" key="5">
    <source>
        <dbReference type="PROSITE" id="PS50102"/>
    </source>
</evidence>
<evidence type="ECO:0000256" key="4">
    <source>
        <dbReference type="SAM" id="MobiDB-lite"/>
    </source>
</evidence>
<name>A0A9N8YS04_9GLOM</name>
<feature type="compositionally biased region" description="Basic and acidic residues" evidence="4">
    <location>
        <begin position="581"/>
        <end position="594"/>
    </location>
</feature>
<dbReference type="InterPro" id="IPR035979">
    <property type="entry name" value="RBD_domain_sf"/>
</dbReference>
<dbReference type="PANTHER" id="PTHR14089">
    <property type="entry name" value="PRE-MRNA-SPLICING FACTOR RBM22"/>
    <property type="match status" value="1"/>
</dbReference>
<dbReference type="GO" id="GO:0000398">
    <property type="term" value="P:mRNA splicing, via spliceosome"/>
    <property type="evidence" value="ECO:0007669"/>
    <property type="project" value="TreeGrafter"/>
</dbReference>
<feature type="domain" description="RRM" evidence="5">
    <location>
        <begin position="143"/>
        <end position="216"/>
    </location>
</feature>
<dbReference type="InterPro" id="IPR012677">
    <property type="entry name" value="Nucleotide-bd_a/b_plait_sf"/>
</dbReference>
<dbReference type="EMBL" id="CAJVPS010000034">
    <property type="protein sequence ID" value="CAG8443539.1"/>
    <property type="molecule type" value="Genomic_DNA"/>
</dbReference>